<proteinExistence type="predicted"/>
<accession>A0A8F2EIX6</accession>
<dbReference type="InterPro" id="IPR052058">
    <property type="entry name" value="Alcohol_O-acetyltransferase"/>
</dbReference>
<evidence type="ECO:0000313" key="2">
    <source>
        <dbReference type="EMBL" id="QWT44790.1"/>
    </source>
</evidence>
<dbReference type="AlphaFoldDB" id="A0A8F2EIX6"/>
<dbReference type="PANTHER" id="PTHR28037">
    <property type="entry name" value="ALCOHOL O-ACETYLTRANSFERASE 1-RELATED"/>
    <property type="match status" value="1"/>
</dbReference>
<feature type="compositionally biased region" description="Low complexity" evidence="1">
    <location>
        <begin position="565"/>
        <end position="581"/>
    </location>
</feature>
<dbReference type="EC" id="2.3.1.84" evidence="2"/>
<dbReference type="PANTHER" id="PTHR28037:SF1">
    <property type="entry name" value="ALCOHOL O-ACETYLTRANSFERASE 1-RELATED"/>
    <property type="match status" value="1"/>
</dbReference>
<reference evidence="2" key="1">
    <citation type="journal article" date="2021" name="J. Microbiol.">
        <title>Molecular characterization of the Saccharomycopsis fibuligera ATF genes, encoding alcohol acetyltransferase for volatile acetate ester formation.</title>
        <authorList>
            <person name="Moon H.Y."/>
            <person name="Kim H.J."/>
            <person name="Kim K.S."/>
            <person name="Yoo S.J."/>
            <person name="Lee D.W."/>
            <person name="Shin H.J."/>
            <person name="Seo J.A."/>
            <person name="Kang H.A."/>
        </authorList>
    </citation>
    <scope>NUCLEOTIDE SEQUENCE</scope>
</reference>
<dbReference type="InterPro" id="IPR023213">
    <property type="entry name" value="CAT-like_dom_sf"/>
</dbReference>
<organism evidence="2">
    <name type="scientific">Saccharomycopsis fibuligera</name>
    <name type="common">Yeast</name>
    <dbReference type="NCBI Taxonomy" id="4944"/>
    <lineage>
        <taxon>Eukaryota</taxon>
        <taxon>Fungi</taxon>
        <taxon>Dikarya</taxon>
        <taxon>Ascomycota</taxon>
        <taxon>Saccharomycotina</taxon>
        <taxon>Saccharomycetes</taxon>
        <taxon>Saccharomycopsidaceae</taxon>
        <taxon>Saccharomycopsis</taxon>
    </lineage>
</organism>
<keyword evidence="2" id="KW-0012">Acyltransferase</keyword>
<keyword evidence="2" id="KW-0808">Transferase</keyword>
<name>A0A8F2EIX6_SACFI</name>
<dbReference type="EMBL" id="MW574424">
    <property type="protein sequence ID" value="QWT44790.1"/>
    <property type="molecule type" value="Genomic_DNA"/>
</dbReference>
<dbReference type="Gene3D" id="3.30.559.10">
    <property type="entry name" value="Chloramphenicol acetyltransferase-like domain"/>
    <property type="match status" value="1"/>
</dbReference>
<dbReference type="GO" id="GO:0004026">
    <property type="term" value="F:alcohol O-acetyltransferase activity"/>
    <property type="evidence" value="ECO:0007669"/>
    <property type="project" value="UniProtKB-EC"/>
</dbReference>
<feature type="compositionally biased region" description="Low complexity" evidence="1">
    <location>
        <begin position="518"/>
        <end position="544"/>
    </location>
</feature>
<dbReference type="InterPro" id="IPR010828">
    <property type="entry name" value="Atf2/Sli1-like"/>
</dbReference>
<evidence type="ECO:0000256" key="1">
    <source>
        <dbReference type="SAM" id="MobiDB-lite"/>
    </source>
</evidence>
<protein>
    <submittedName>
        <fullName evidence="2">Alcohol acetyltransferase ATF(A)3</fullName>
        <ecNumber evidence="2">2.3.1.84</ecNumber>
    </submittedName>
</protein>
<feature type="region of interest" description="Disordered" evidence="1">
    <location>
        <begin position="505"/>
        <end position="545"/>
    </location>
</feature>
<sequence length="709" mass="80434">MTLSKDSFVGPLSFRNQFLYLQHTEDLYNSLSVTIQLTKTPSKTRLLYAIQQLIWRYPNLVATVEDKYYRRAIEKAGQSSLSQNSSNLRHLLQSSYKTHFDVDRVLEVIPDSPSALKEYDALSSEADPVHELQPLVHLNNTSFGFDRKNGEPLWKFVLYEETGHLAMVLDHWNVDGGAVVGFLKDLITLLNITTEEEAKEKLQLVKGNRIFDIKYHLNNFVESKDGSNELSFHAKDLFPDFKLTNAAAASIKVASWLIKNRFVKSKVMASLQATILKSQFIDPVQKEANDLQKLVWKSEKLANRQNDNDRYLSYNIHFSNHKLKLLLQNCKAHDIKLSTILHAVLVLLYNMLLSQKKPDESKLYKKIEIYVNTRKLSPKKNIIQLSHNFQTLHEFQNNRYSAGFHTLSVLFFVEPMLQFQWSTFAKYNQYLHRNLNEETLIAPLETASRLLDPGTLIEDMTTRQRDCFLAFSNLGFEDFNNTHQGRKVAQQKGKSADTLAVAASKTIPHGTTSSNSRASAPSTGSANSTSSNNSRRSSSFSRRISFSRKKPARISWSSETLTEISTTSTNNNIETTSPTTSYNDTNDSAIGYNNINNGLIMRNKYMVRNCYFASDTGALFASFGITSVSTDIGMNLCLFVSEPSIIGKKSSTDSIEKEQEEKLNGLRFAKAYYQILEVLADNAGHVDNEIKIRNEIEKIVKNSQIRVLA</sequence>
<feature type="region of interest" description="Disordered" evidence="1">
    <location>
        <begin position="565"/>
        <end position="584"/>
    </location>
</feature>
<dbReference type="Pfam" id="PF07247">
    <property type="entry name" value="AATase"/>
    <property type="match status" value="1"/>
</dbReference>